<dbReference type="EMBL" id="OZ037952">
    <property type="protein sequence ID" value="CAL1716587.1"/>
    <property type="molecule type" value="Genomic_DNA"/>
</dbReference>
<dbReference type="SUPFAM" id="SSF51735">
    <property type="entry name" value="NAD(P)-binding Rossmann-fold domains"/>
    <property type="match status" value="1"/>
</dbReference>
<dbReference type="CDD" id="cd08249">
    <property type="entry name" value="enoyl_reductase_like"/>
    <property type="match status" value="1"/>
</dbReference>
<dbReference type="InterPro" id="IPR020843">
    <property type="entry name" value="ER"/>
</dbReference>
<dbReference type="SMART" id="SM00829">
    <property type="entry name" value="PKS_ER"/>
    <property type="match status" value="1"/>
</dbReference>
<name>A0ABP1EAF1_9APHY</name>
<gene>
    <name evidence="2" type="ORF">GFSPODELE1_LOCUS10817</name>
</gene>
<dbReference type="Gene3D" id="3.90.180.10">
    <property type="entry name" value="Medium-chain alcohol dehydrogenases, catalytic domain"/>
    <property type="match status" value="1"/>
</dbReference>
<proteinExistence type="predicted"/>
<dbReference type="InterPro" id="IPR013154">
    <property type="entry name" value="ADH-like_N"/>
</dbReference>
<dbReference type="InterPro" id="IPR013149">
    <property type="entry name" value="ADH-like_C"/>
</dbReference>
<dbReference type="SUPFAM" id="SSF50129">
    <property type="entry name" value="GroES-like"/>
    <property type="match status" value="1"/>
</dbReference>
<dbReference type="InterPro" id="IPR036291">
    <property type="entry name" value="NAD(P)-bd_dom_sf"/>
</dbReference>
<dbReference type="InterPro" id="IPR047122">
    <property type="entry name" value="Trans-enoyl_RdTase-like"/>
</dbReference>
<sequence length="358" mass="38741">MSSIPSKHLAIGFTSPNSGVVSFDQPTPEPSHDEILVRVLYASVSQFELWQVDFGLIVTDYPHVLGINLLGEVVKAGEDVDVKVGEKVLSFSFAPTAGKALQEYAVLSKWKVGRLPSNVSPQEAVSVPDNFVTAYWSLFGNIKLPVPSELPSNLSPAEATTPILVWGAGGSTGQYALQVLRLAGYTNVIAVASSRHHEFLRSLGAAITLDYKSKDIIEQVLKAAGGPVKYVFDTIADEEHSLSHIAKFVAEGSQVAYLIPVRVGGQGAVQRVKPQTDTSFPSGVELLPVRTAYYQSNEKFKDELQPKILPELLASGLITPNRIREIQGATLLDRVKEALDILRKGEVSGERLVVRVSA</sequence>
<dbReference type="PANTHER" id="PTHR45348">
    <property type="entry name" value="HYPOTHETICAL OXIDOREDUCTASE (EUROFUNG)"/>
    <property type="match status" value="1"/>
</dbReference>
<dbReference type="Gene3D" id="3.40.50.720">
    <property type="entry name" value="NAD(P)-binding Rossmann-like Domain"/>
    <property type="match status" value="1"/>
</dbReference>
<dbReference type="Pfam" id="PF00107">
    <property type="entry name" value="ADH_zinc_N"/>
    <property type="match status" value="1"/>
</dbReference>
<dbReference type="InterPro" id="IPR011032">
    <property type="entry name" value="GroES-like_sf"/>
</dbReference>
<evidence type="ECO:0000313" key="2">
    <source>
        <dbReference type="EMBL" id="CAL1716587.1"/>
    </source>
</evidence>
<feature type="domain" description="Enoyl reductase (ER)" evidence="1">
    <location>
        <begin position="19"/>
        <end position="354"/>
    </location>
</feature>
<dbReference type="Pfam" id="PF08240">
    <property type="entry name" value="ADH_N"/>
    <property type="match status" value="1"/>
</dbReference>
<evidence type="ECO:0000313" key="3">
    <source>
        <dbReference type="Proteomes" id="UP001497453"/>
    </source>
</evidence>
<accession>A0ABP1EAF1</accession>
<protein>
    <recommendedName>
        <fullName evidence="1">Enoyl reductase (ER) domain-containing protein</fullName>
    </recommendedName>
</protein>
<keyword evidence="3" id="KW-1185">Reference proteome</keyword>
<reference evidence="3" key="1">
    <citation type="submission" date="2024-04" db="EMBL/GenBank/DDBJ databases">
        <authorList>
            <person name="Shaw F."/>
            <person name="Minotto A."/>
        </authorList>
    </citation>
    <scope>NUCLEOTIDE SEQUENCE [LARGE SCALE GENOMIC DNA]</scope>
</reference>
<dbReference type="Proteomes" id="UP001497453">
    <property type="component" value="Chromosome 9"/>
</dbReference>
<dbReference type="PANTHER" id="PTHR45348:SF3">
    <property type="entry name" value="ENOYL REDUCTASE (ER) DOMAIN-CONTAINING PROTEIN"/>
    <property type="match status" value="1"/>
</dbReference>
<organism evidence="2 3">
    <name type="scientific">Somion occarium</name>
    <dbReference type="NCBI Taxonomy" id="3059160"/>
    <lineage>
        <taxon>Eukaryota</taxon>
        <taxon>Fungi</taxon>
        <taxon>Dikarya</taxon>
        <taxon>Basidiomycota</taxon>
        <taxon>Agaricomycotina</taxon>
        <taxon>Agaricomycetes</taxon>
        <taxon>Polyporales</taxon>
        <taxon>Cerrenaceae</taxon>
        <taxon>Somion</taxon>
    </lineage>
</organism>
<evidence type="ECO:0000259" key="1">
    <source>
        <dbReference type="SMART" id="SM00829"/>
    </source>
</evidence>